<protein>
    <submittedName>
        <fullName evidence="1">Uncharacterized protein</fullName>
    </submittedName>
</protein>
<dbReference type="EMBL" id="JAPFFM010000016">
    <property type="protein sequence ID" value="KAJ6701857.1"/>
    <property type="molecule type" value="Genomic_DNA"/>
</dbReference>
<keyword evidence="2" id="KW-1185">Reference proteome</keyword>
<accession>A0A9Q0Q8N1</accession>
<evidence type="ECO:0000313" key="1">
    <source>
        <dbReference type="EMBL" id="KAJ6701857.1"/>
    </source>
</evidence>
<proteinExistence type="predicted"/>
<reference evidence="1" key="2">
    <citation type="journal article" date="2023" name="Int. J. Mol. Sci.">
        <title>De Novo Assembly and Annotation of 11 Diverse Shrub Willow (Salix) Genomes Reveals Novel Gene Organization in Sex-Linked Regions.</title>
        <authorList>
            <person name="Hyden B."/>
            <person name="Feng K."/>
            <person name="Yates T.B."/>
            <person name="Jawdy S."/>
            <person name="Cereghino C."/>
            <person name="Smart L.B."/>
            <person name="Muchero W."/>
        </authorList>
    </citation>
    <scope>NUCLEOTIDE SEQUENCE</scope>
    <source>
        <tissue evidence="1">Shoot tip</tissue>
    </source>
</reference>
<gene>
    <name evidence="1" type="ORF">OIU74_013095</name>
</gene>
<name>A0A9Q0Q8N1_9ROSI</name>
<dbReference type="AlphaFoldDB" id="A0A9Q0Q8N1"/>
<dbReference type="Proteomes" id="UP001151752">
    <property type="component" value="Chromosome 1"/>
</dbReference>
<comment type="caution">
    <text evidence="1">The sequence shown here is derived from an EMBL/GenBank/DDBJ whole genome shotgun (WGS) entry which is preliminary data.</text>
</comment>
<reference evidence="1" key="1">
    <citation type="submission" date="2022-11" db="EMBL/GenBank/DDBJ databases">
        <authorList>
            <person name="Hyden B.L."/>
            <person name="Feng K."/>
            <person name="Yates T."/>
            <person name="Jawdy S."/>
            <person name="Smart L.B."/>
            <person name="Muchero W."/>
        </authorList>
    </citation>
    <scope>NUCLEOTIDE SEQUENCE</scope>
    <source>
        <tissue evidence="1">Shoot tip</tissue>
    </source>
</reference>
<sequence length="153" mass="16083">MAIIPGNNSGNSGGFGLFVIVSFATDCFFGGGFSSMNFSNPFSPPGKPPVNPISSFSKPSSGTLDISKLPEFSSSLAAGGASSSMFLSSSCCKPFSPLQSPLPPKISKGSNLAHVFIFNLCSLGCQRNMVYDDDDWGSCFDQESLILVEHFEG</sequence>
<evidence type="ECO:0000313" key="2">
    <source>
        <dbReference type="Proteomes" id="UP001151752"/>
    </source>
</evidence>
<organism evidence="1 2">
    <name type="scientific">Salix koriyanagi</name>
    <dbReference type="NCBI Taxonomy" id="2511006"/>
    <lineage>
        <taxon>Eukaryota</taxon>
        <taxon>Viridiplantae</taxon>
        <taxon>Streptophyta</taxon>
        <taxon>Embryophyta</taxon>
        <taxon>Tracheophyta</taxon>
        <taxon>Spermatophyta</taxon>
        <taxon>Magnoliopsida</taxon>
        <taxon>eudicotyledons</taxon>
        <taxon>Gunneridae</taxon>
        <taxon>Pentapetalae</taxon>
        <taxon>rosids</taxon>
        <taxon>fabids</taxon>
        <taxon>Malpighiales</taxon>
        <taxon>Salicaceae</taxon>
        <taxon>Saliceae</taxon>
        <taxon>Salix</taxon>
    </lineage>
</organism>